<dbReference type="AlphaFoldDB" id="A0A450W773"/>
<dbReference type="EMBL" id="CAADFM010000077">
    <property type="protein sequence ID" value="VFK12838.1"/>
    <property type="molecule type" value="Genomic_DNA"/>
</dbReference>
<proteinExistence type="predicted"/>
<reference evidence="1" key="1">
    <citation type="submission" date="2019-02" db="EMBL/GenBank/DDBJ databases">
        <authorList>
            <person name="Gruber-Vodicka R. H."/>
            <person name="Seah K. B. B."/>
        </authorList>
    </citation>
    <scope>NUCLEOTIDE SEQUENCE</scope>
    <source>
        <strain evidence="1">BECK_S312</strain>
    </source>
</reference>
<protein>
    <submittedName>
        <fullName evidence="1">Uncharacterized protein</fullName>
    </submittedName>
</protein>
<name>A0A450W773_9GAMM</name>
<accession>A0A450W773</accession>
<evidence type="ECO:0000313" key="1">
    <source>
        <dbReference type="EMBL" id="VFK12838.1"/>
    </source>
</evidence>
<gene>
    <name evidence="1" type="ORF">BECKLPF1236A_GA0070988_100771</name>
</gene>
<sequence length="60" mass="7037">MDGASIARKYLLLNFRHQWNDASLQVSHAVVIEILEKNTTKQFHYYQCPDLLCRIEAKLC</sequence>
<organism evidence="1">
    <name type="scientific">Candidatus Kentrum sp. LPFa</name>
    <dbReference type="NCBI Taxonomy" id="2126335"/>
    <lineage>
        <taxon>Bacteria</taxon>
        <taxon>Pseudomonadati</taxon>
        <taxon>Pseudomonadota</taxon>
        <taxon>Gammaproteobacteria</taxon>
        <taxon>Candidatus Kentrum</taxon>
    </lineage>
</organism>